<dbReference type="RefSeq" id="XP_002429888.1">
    <property type="nucleotide sequence ID" value="XM_002429843.1"/>
</dbReference>
<dbReference type="GeneID" id="8230542"/>
<reference evidence="14" key="3">
    <citation type="submission" date="2021-02" db="UniProtKB">
        <authorList>
            <consortium name="EnsemblMetazoa"/>
        </authorList>
    </citation>
    <scope>IDENTIFICATION</scope>
    <source>
        <strain evidence="14">USDA</strain>
    </source>
</reference>
<evidence type="ECO:0000256" key="11">
    <source>
        <dbReference type="SAM" id="Phobius"/>
    </source>
</evidence>
<dbReference type="EnsemblMetazoa" id="PHUM455380-RA">
    <property type="protein sequence ID" value="PHUM455380-PA"/>
    <property type="gene ID" value="PHUM455380"/>
</dbReference>
<evidence type="ECO:0000313" key="15">
    <source>
        <dbReference type="Proteomes" id="UP000009046"/>
    </source>
</evidence>
<evidence type="ECO:0000256" key="3">
    <source>
        <dbReference type="ARBA" id="ARBA00022448"/>
    </source>
</evidence>
<evidence type="ECO:0000259" key="12">
    <source>
        <dbReference type="PROSITE" id="PS50922"/>
    </source>
</evidence>
<sequence>MGLRGRKSSNKSPPIFSHEFVIQNHGDIVSCFALLFVVGLLIQTTSPLAYMFIAVQHNVTLPGQPPEVTYFTSGWKDICAVFFYFLFCIVMHALVQEYFLDKVTRKLHLSKVKHNLFNESGQLLVFYALSVLWGVDLIFRENYLFNIASLWEGYPHAEMTFSFKFFYIIQLSYWLHCYAELYFEKVKKEDIPHKVKQASSYLSFIFLAYLFNFTRVGLCLVVLHYISEAIFHGARLLDFTSKNENGSQVGYLISKVVFVFVRLTSIILSVLTFWYGLSLSENQGLNLSTGNYNNQVLRILALFTVGSLQAYLMWNFITSQLAHMRELSAFKQPSKKKQDKKQPSQNKKERKVKIKEMNDLPELVLE</sequence>
<feature type="transmembrane region" description="Helical" evidence="11">
    <location>
        <begin position="75"/>
        <end position="95"/>
    </location>
</feature>
<proteinExistence type="inferred from homology"/>
<feature type="transmembrane region" description="Helical" evidence="11">
    <location>
        <begin position="116"/>
        <end position="135"/>
    </location>
</feature>
<dbReference type="eggNOG" id="KOG1608">
    <property type="taxonomic scope" value="Eukaryota"/>
</dbReference>
<comment type="subcellular location">
    <subcellularLocation>
        <location evidence="1">Membrane</location>
        <topology evidence="1">Multi-pass membrane protein</topology>
    </subcellularLocation>
</comment>
<evidence type="ECO:0000256" key="10">
    <source>
        <dbReference type="SAM" id="MobiDB-lite"/>
    </source>
</evidence>
<evidence type="ECO:0000313" key="14">
    <source>
        <dbReference type="EnsemblMetazoa" id="PHUM455380-PA"/>
    </source>
</evidence>
<evidence type="ECO:0000256" key="9">
    <source>
        <dbReference type="PROSITE-ProRule" id="PRU00205"/>
    </source>
</evidence>
<dbReference type="CTD" id="8230542"/>
<keyword evidence="3 8" id="KW-0813">Transport</keyword>
<evidence type="ECO:0000256" key="2">
    <source>
        <dbReference type="ARBA" id="ARBA00005999"/>
    </source>
</evidence>
<dbReference type="STRING" id="121224.E0VUU4"/>
<dbReference type="GO" id="GO:0005789">
    <property type="term" value="C:endoplasmic reticulum membrane"/>
    <property type="evidence" value="ECO:0007669"/>
    <property type="project" value="TreeGrafter"/>
</dbReference>
<evidence type="ECO:0000256" key="6">
    <source>
        <dbReference type="ARBA" id="ARBA00022989"/>
    </source>
</evidence>
<reference evidence="13" key="2">
    <citation type="submission" date="2007-04" db="EMBL/GenBank/DDBJ databases">
        <title>The genome of the human body louse.</title>
        <authorList>
            <consortium name="The Human Body Louse Genome Consortium"/>
            <person name="Kirkness E."/>
            <person name="Walenz B."/>
            <person name="Hass B."/>
            <person name="Bruggner R."/>
            <person name="Strausberg R."/>
        </authorList>
    </citation>
    <scope>NUCLEOTIDE SEQUENCE</scope>
    <source>
        <strain evidence="13">USDA</strain>
    </source>
</reference>
<dbReference type="Proteomes" id="UP000009046">
    <property type="component" value="Unassembled WGS sequence"/>
</dbReference>
<dbReference type="EMBL" id="AAZO01005541">
    <property type="status" value="NOT_ANNOTATED_CDS"/>
    <property type="molecule type" value="Genomic_DNA"/>
</dbReference>
<dbReference type="PANTHER" id="PTHR12371:SF11">
    <property type="entry name" value="TRANSLOCATING CHAIN-ASSOCIATED MEMBRANE PROTEIN"/>
    <property type="match status" value="1"/>
</dbReference>
<keyword evidence="5 8" id="KW-0653">Protein transport</keyword>
<organism>
    <name type="scientific">Pediculus humanus subsp. corporis</name>
    <name type="common">Body louse</name>
    <dbReference type="NCBI Taxonomy" id="121224"/>
    <lineage>
        <taxon>Eukaryota</taxon>
        <taxon>Metazoa</taxon>
        <taxon>Ecdysozoa</taxon>
        <taxon>Arthropoda</taxon>
        <taxon>Hexapoda</taxon>
        <taxon>Insecta</taxon>
        <taxon>Pterygota</taxon>
        <taxon>Neoptera</taxon>
        <taxon>Paraneoptera</taxon>
        <taxon>Psocodea</taxon>
        <taxon>Troctomorpha</taxon>
        <taxon>Phthiraptera</taxon>
        <taxon>Anoplura</taxon>
        <taxon>Pediculidae</taxon>
        <taxon>Pediculus</taxon>
    </lineage>
</organism>
<dbReference type="HOGENOM" id="CLU_062830_0_0_1"/>
<accession>E0VUU4</accession>
<evidence type="ECO:0000313" key="13">
    <source>
        <dbReference type="EMBL" id="EEB17150.1"/>
    </source>
</evidence>
<dbReference type="VEuPathDB" id="VectorBase:PHUM455380"/>
<keyword evidence="15" id="KW-1185">Reference proteome</keyword>
<dbReference type="FunCoup" id="E0VUU4">
    <property type="interactions" value="296"/>
</dbReference>
<dbReference type="InParanoid" id="E0VUU4"/>
<feature type="transmembrane region" description="Helical" evidence="11">
    <location>
        <begin position="296"/>
        <end position="317"/>
    </location>
</feature>
<dbReference type="PROSITE" id="PS50922">
    <property type="entry name" value="TLC"/>
    <property type="match status" value="1"/>
</dbReference>
<keyword evidence="8" id="KW-0811">Translocation</keyword>
<feature type="transmembrane region" description="Helical" evidence="11">
    <location>
        <begin position="252"/>
        <end position="275"/>
    </location>
</feature>
<evidence type="ECO:0000256" key="4">
    <source>
        <dbReference type="ARBA" id="ARBA00022692"/>
    </source>
</evidence>
<comment type="similarity">
    <text evidence="2 8">Belongs to the TRAM family.</text>
</comment>
<dbReference type="InterPro" id="IPR016447">
    <property type="entry name" value="Translocation_assoc_membrane"/>
</dbReference>
<feature type="region of interest" description="Disordered" evidence="10">
    <location>
        <begin position="330"/>
        <end position="366"/>
    </location>
</feature>
<evidence type="ECO:0000256" key="7">
    <source>
        <dbReference type="ARBA" id="ARBA00023136"/>
    </source>
</evidence>
<keyword evidence="6 11" id="KW-1133">Transmembrane helix</keyword>
<dbReference type="Pfam" id="PF03798">
    <property type="entry name" value="TRAM_LAG1_CLN8"/>
    <property type="match status" value="1"/>
</dbReference>
<dbReference type="KEGG" id="phu:Phum_PHUM455380"/>
<gene>
    <name evidence="14" type="primary">8230542</name>
    <name evidence="13" type="ORF">Phum_PHUM455380</name>
</gene>
<dbReference type="AlphaFoldDB" id="E0VUU4"/>
<dbReference type="OrthoDB" id="3053196at2759"/>
<dbReference type="GO" id="GO:0045048">
    <property type="term" value="P:protein insertion into ER membrane"/>
    <property type="evidence" value="ECO:0007669"/>
    <property type="project" value="TreeGrafter"/>
</dbReference>
<dbReference type="PANTHER" id="PTHR12371">
    <property type="entry name" value="TRANSLOCATION ASSOCIATED MEMBRANE PROTEIN"/>
    <property type="match status" value="1"/>
</dbReference>
<keyword evidence="7 9" id="KW-0472">Membrane</keyword>
<evidence type="ECO:0000256" key="1">
    <source>
        <dbReference type="ARBA" id="ARBA00004141"/>
    </source>
</evidence>
<feature type="transmembrane region" description="Helical" evidence="11">
    <location>
        <begin position="32"/>
        <end position="55"/>
    </location>
</feature>
<name>E0VUU4_PEDHC</name>
<reference evidence="13" key="1">
    <citation type="submission" date="2007-04" db="EMBL/GenBank/DDBJ databases">
        <title>Annotation of Pediculus humanus corporis strain USDA.</title>
        <authorList>
            <person name="Kirkness E."/>
            <person name="Hannick L."/>
            <person name="Hass B."/>
            <person name="Bruggner R."/>
            <person name="Lawson D."/>
            <person name="Bidwell S."/>
            <person name="Joardar V."/>
            <person name="Caler E."/>
            <person name="Walenz B."/>
            <person name="Inman J."/>
            <person name="Schobel S."/>
            <person name="Galinsky K."/>
            <person name="Amedeo P."/>
            <person name="Strausberg R."/>
        </authorList>
    </citation>
    <scope>NUCLEOTIDE SEQUENCE</scope>
    <source>
        <strain evidence="13">USDA</strain>
    </source>
</reference>
<dbReference type="SMART" id="SM00724">
    <property type="entry name" value="TLC"/>
    <property type="match status" value="1"/>
</dbReference>
<keyword evidence="4 9" id="KW-0812">Transmembrane</keyword>
<dbReference type="OMA" id="CAVFFYF"/>
<dbReference type="EMBL" id="DS235793">
    <property type="protein sequence ID" value="EEB17150.1"/>
    <property type="molecule type" value="Genomic_DNA"/>
</dbReference>
<evidence type="ECO:0000256" key="5">
    <source>
        <dbReference type="ARBA" id="ARBA00022927"/>
    </source>
</evidence>
<feature type="domain" description="TLC" evidence="12">
    <location>
        <begin position="115"/>
        <end position="327"/>
    </location>
</feature>
<protein>
    <recommendedName>
        <fullName evidence="8">Translocating chain-associated membrane protein</fullName>
    </recommendedName>
</protein>
<feature type="transmembrane region" description="Helical" evidence="11">
    <location>
        <begin position="204"/>
        <end position="226"/>
    </location>
</feature>
<dbReference type="InterPro" id="IPR006634">
    <property type="entry name" value="TLC-dom"/>
</dbReference>
<evidence type="ECO:0000256" key="8">
    <source>
        <dbReference type="PIRNR" id="PIRNR005449"/>
    </source>
</evidence>
<dbReference type="PIRSF" id="PIRSF005449">
    <property type="entry name" value="Translocation_assoc_membrane"/>
    <property type="match status" value="1"/>
</dbReference>
<dbReference type="GO" id="GO:0006616">
    <property type="term" value="P:SRP-dependent cotranslational protein targeting to membrane, translocation"/>
    <property type="evidence" value="ECO:0007669"/>
    <property type="project" value="InterPro"/>
</dbReference>